<name>A0A1W1BPJ0_9ZZZZ</name>
<sequence>MMSLELDVKIGVGTKVILGVKASSVAIAKDFSGELSYANQLELVIQNIQEGELLCSLDLKAKNFELESIITLASKNRMKLQVTDTITALIKSSDLYITAVL</sequence>
<dbReference type="EMBL" id="FPHF01000029">
    <property type="protein sequence ID" value="SFV55401.1"/>
    <property type="molecule type" value="Genomic_DNA"/>
</dbReference>
<organism evidence="2">
    <name type="scientific">hydrothermal vent metagenome</name>
    <dbReference type="NCBI Taxonomy" id="652676"/>
    <lineage>
        <taxon>unclassified sequences</taxon>
        <taxon>metagenomes</taxon>
        <taxon>ecological metagenomes</taxon>
    </lineage>
</organism>
<proteinExistence type="predicted"/>
<evidence type="ECO:0000313" key="2">
    <source>
        <dbReference type="EMBL" id="SFV55401.1"/>
    </source>
</evidence>
<dbReference type="AlphaFoldDB" id="A0A1W1BPJ0"/>
<accession>A0A1W1BPJ0</accession>
<evidence type="ECO:0000259" key="1">
    <source>
        <dbReference type="Pfam" id="PF03459"/>
    </source>
</evidence>
<feature type="domain" description="Transport-associated OB type 1" evidence="1">
    <location>
        <begin position="37"/>
        <end position="95"/>
    </location>
</feature>
<dbReference type="InterPro" id="IPR008995">
    <property type="entry name" value="Mo/tungstate-bd_C_term_dom"/>
</dbReference>
<dbReference type="SUPFAM" id="SSF50331">
    <property type="entry name" value="MOP-like"/>
    <property type="match status" value="1"/>
</dbReference>
<reference evidence="2" key="1">
    <citation type="submission" date="2016-10" db="EMBL/GenBank/DDBJ databases">
        <authorList>
            <person name="de Groot N.N."/>
        </authorList>
    </citation>
    <scope>NUCLEOTIDE SEQUENCE</scope>
</reference>
<dbReference type="InterPro" id="IPR005116">
    <property type="entry name" value="Transp-assoc_OB_typ1"/>
</dbReference>
<protein>
    <recommendedName>
        <fullName evidence="1">Transport-associated OB type 1 domain-containing protein</fullName>
    </recommendedName>
</protein>
<gene>
    <name evidence="2" type="ORF">MNB_SM-4-1505</name>
</gene>
<dbReference type="Pfam" id="PF03459">
    <property type="entry name" value="TOBE"/>
    <property type="match status" value="1"/>
</dbReference>
<dbReference type="Gene3D" id="2.40.50.100">
    <property type="match status" value="1"/>
</dbReference>